<keyword evidence="5" id="KW-0677">Repeat</keyword>
<organism evidence="15 16">
    <name type="scientific">Acaromyces ingoldii</name>
    <dbReference type="NCBI Taxonomy" id="215250"/>
    <lineage>
        <taxon>Eukaryota</taxon>
        <taxon>Fungi</taxon>
        <taxon>Dikarya</taxon>
        <taxon>Basidiomycota</taxon>
        <taxon>Ustilaginomycotina</taxon>
        <taxon>Exobasidiomycetes</taxon>
        <taxon>Exobasidiales</taxon>
        <taxon>Cryptobasidiaceae</taxon>
        <taxon>Acaromyces</taxon>
    </lineage>
</organism>
<comment type="subcellular location">
    <subcellularLocation>
        <location evidence="1">Endoplasmic reticulum membrane</location>
    </subcellularLocation>
</comment>
<protein>
    <recommendedName>
        <fullName evidence="17">Tricalbin</fullName>
    </recommendedName>
</protein>
<dbReference type="InterPro" id="IPR035892">
    <property type="entry name" value="C2_domain_sf"/>
</dbReference>
<dbReference type="CDD" id="cd04044">
    <property type="entry name" value="C2A_Tricalbin-like"/>
    <property type="match status" value="1"/>
</dbReference>
<accession>A0A316YL96</accession>
<dbReference type="FunCoup" id="A0A316YL96">
    <property type="interactions" value="19"/>
</dbReference>
<dbReference type="PIRSF" id="PIRSF037232">
    <property type="entry name" value="Tricalbin"/>
    <property type="match status" value="1"/>
</dbReference>
<dbReference type="InterPro" id="IPR037762">
    <property type="entry name" value="C2C_Tricalbin"/>
</dbReference>
<dbReference type="InterPro" id="IPR056910">
    <property type="entry name" value="TCB1-3_C2"/>
</dbReference>
<dbReference type="InterPro" id="IPR000008">
    <property type="entry name" value="C2_dom"/>
</dbReference>
<feature type="transmembrane region" description="Helical" evidence="12">
    <location>
        <begin position="198"/>
        <end position="215"/>
    </location>
</feature>
<dbReference type="PANTHER" id="PTHR46980:SF2">
    <property type="entry name" value="TRICALBIN-1-RELATED"/>
    <property type="match status" value="1"/>
</dbReference>
<dbReference type="InterPro" id="IPR037761">
    <property type="entry name" value="C2A_Tricalbin"/>
</dbReference>
<evidence type="ECO:0000256" key="1">
    <source>
        <dbReference type="ARBA" id="ARBA00004586"/>
    </source>
</evidence>
<name>A0A316YL96_9BASI</name>
<evidence type="ECO:0000256" key="4">
    <source>
        <dbReference type="ARBA" id="ARBA00022692"/>
    </source>
</evidence>
<keyword evidence="6" id="KW-0256">Endoplasmic reticulum</keyword>
<evidence type="ECO:0000256" key="11">
    <source>
        <dbReference type="SAM" id="MobiDB-lite"/>
    </source>
</evidence>
<dbReference type="PANTHER" id="PTHR46980">
    <property type="entry name" value="TRICALBIN-1-RELATED"/>
    <property type="match status" value="1"/>
</dbReference>
<dbReference type="InterPro" id="IPR031468">
    <property type="entry name" value="SMP_LBD"/>
</dbReference>
<feature type="region of interest" description="Disordered" evidence="11">
    <location>
        <begin position="1370"/>
        <end position="1396"/>
    </location>
</feature>
<evidence type="ECO:0000256" key="2">
    <source>
        <dbReference type="ARBA" id="ARBA00022448"/>
    </source>
</evidence>
<dbReference type="CDD" id="cd21678">
    <property type="entry name" value="SMP_TCB"/>
    <property type="match status" value="1"/>
</dbReference>
<keyword evidence="8" id="KW-0445">Lipid transport</keyword>
<proteinExistence type="predicted"/>
<dbReference type="GO" id="GO:0061817">
    <property type="term" value="P:endoplasmic reticulum-plasma membrane tethering"/>
    <property type="evidence" value="ECO:0007669"/>
    <property type="project" value="InterPro"/>
</dbReference>
<keyword evidence="7 12" id="KW-1133">Transmembrane helix</keyword>
<gene>
    <name evidence="15" type="ORF">FA10DRAFT_242918</name>
</gene>
<dbReference type="InterPro" id="IPR037756">
    <property type="entry name" value="C2D_Tricalbin"/>
</dbReference>
<evidence type="ECO:0000256" key="10">
    <source>
        <dbReference type="ARBA" id="ARBA00023136"/>
    </source>
</evidence>
<feature type="domain" description="C2" evidence="13">
    <location>
        <begin position="437"/>
        <end position="560"/>
    </location>
</feature>
<dbReference type="SMART" id="SM00239">
    <property type="entry name" value="C2"/>
    <property type="match status" value="4"/>
</dbReference>
<evidence type="ECO:0008006" key="17">
    <source>
        <dbReference type="Google" id="ProtNLM"/>
    </source>
</evidence>
<evidence type="ECO:0000256" key="6">
    <source>
        <dbReference type="ARBA" id="ARBA00022824"/>
    </source>
</evidence>
<keyword evidence="10 12" id="KW-0472">Membrane</keyword>
<dbReference type="PROSITE" id="PS50004">
    <property type="entry name" value="C2"/>
    <property type="match status" value="4"/>
</dbReference>
<dbReference type="Proteomes" id="UP000245768">
    <property type="component" value="Unassembled WGS sequence"/>
</dbReference>
<feature type="transmembrane region" description="Helical" evidence="12">
    <location>
        <begin position="175"/>
        <end position="192"/>
    </location>
</feature>
<dbReference type="CDD" id="cd04045">
    <property type="entry name" value="C2C_Tricalbin-like"/>
    <property type="match status" value="1"/>
</dbReference>
<keyword evidence="9" id="KW-0446">Lipid-binding</keyword>
<evidence type="ECO:0000256" key="8">
    <source>
        <dbReference type="ARBA" id="ARBA00023055"/>
    </source>
</evidence>
<dbReference type="Pfam" id="PF25669">
    <property type="entry name" value="SMP_MUG190-like"/>
    <property type="match status" value="1"/>
</dbReference>
<dbReference type="GO" id="GO:0008289">
    <property type="term" value="F:lipid binding"/>
    <property type="evidence" value="ECO:0007669"/>
    <property type="project" value="UniProtKB-KW"/>
</dbReference>
<dbReference type="PROSITE" id="PS51847">
    <property type="entry name" value="SMP"/>
    <property type="match status" value="1"/>
</dbReference>
<keyword evidence="3" id="KW-0597">Phosphoprotein</keyword>
<evidence type="ECO:0000256" key="5">
    <source>
        <dbReference type="ARBA" id="ARBA00022737"/>
    </source>
</evidence>
<feature type="region of interest" description="Disordered" evidence="11">
    <location>
        <begin position="1"/>
        <end position="83"/>
    </location>
</feature>
<dbReference type="GO" id="GO:0006869">
    <property type="term" value="P:lipid transport"/>
    <property type="evidence" value="ECO:0007669"/>
    <property type="project" value="UniProtKB-KW"/>
</dbReference>
<dbReference type="CDD" id="cd04052">
    <property type="entry name" value="C2B_Tricalbin-like"/>
    <property type="match status" value="1"/>
</dbReference>
<dbReference type="EMBL" id="KZ819637">
    <property type="protein sequence ID" value="PWN89428.1"/>
    <property type="molecule type" value="Genomic_DNA"/>
</dbReference>
<dbReference type="Gene3D" id="2.60.40.150">
    <property type="entry name" value="C2 domain"/>
    <property type="match status" value="4"/>
</dbReference>
<feature type="transmembrane region" description="Helical" evidence="12">
    <location>
        <begin position="255"/>
        <end position="275"/>
    </location>
</feature>
<feature type="compositionally biased region" description="Basic and acidic residues" evidence="11">
    <location>
        <begin position="57"/>
        <end position="75"/>
    </location>
</feature>
<dbReference type="GO" id="GO:0071944">
    <property type="term" value="C:cell periphery"/>
    <property type="evidence" value="ECO:0007669"/>
    <property type="project" value="UniProtKB-ARBA"/>
</dbReference>
<feature type="region of interest" description="Disordered" evidence="11">
    <location>
        <begin position="889"/>
        <end position="958"/>
    </location>
</feature>
<dbReference type="Pfam" id="PF24920">
    <property type="entry name" value="C2_TCB1"/>
    <property type="match status" value="1"/>
</dbReference>
<keyword evidence="4 12" id="KW-0812">Transmembrane</keyword>
<dbReference type="CDD" id="cd04040">
    <property type="entry name" value="C2D_Tricalbin-like"/>
    <property type="match status" value="1"/>
</dbReference>
<feature type="domain" description="C2" evidence="13">
    <location>
        <begin position="709"/>
        <end position="841"/>
    </location>
</feature>
<evidence type="ECO:0000256" key="3">
    <source>
        <dbReference type="ARBA" id="ARBA00022553"/>
    </source>
</evidence>
<dbReference type="InterPro" id="IPR017147">
    <property type="entry name" value="Tricalbin"/>
</dbReference>
<evidence type="ECO:0000313" key="16">
    <source>
        <dbReference type="Proteomes" id="UP000245768"/>
    </source>
</evidence>
<feature type="compositionally biased region" description="Basic residues" evidence="11">
    <location>
        <begin position="1382"/>
        <end position="1396"/>
    </location>
</feature>
<dbReference type="GeneID" id="37041212"/>
<dbReference type="GO" id="GO:0005789">
    <property type="term" value="C:endoplasmic reticulum membrane"/>
    <property type="evidence" value="ECO:0007669"/>
    <property type="project" value="UniProtKB-SubCell"/>
</dbReference>
<evidence type="ECO:0000259" key="13">
    <source>
        <dbReference type="PROSITE" id="PS50004"/>
    </source>
</evidence>
<evidence type="ECO:0000313" key="15">
    <source>
        <dbReference type="EMBL" id="PWN89428.1"/>
    </source>
</evidence>
<evidence type="ECO:0000256" key="7">
    <source>
        <dbReference type="ARBA" id="ARBA00022989"/>
    </source>
</evidence>
<evidence type="ECO:0000259" key="14">
    <source>
        <dbReference type="PROSITE" id="PS51847"/>
    </source>
</evidence>
<dbReference type="STRING" id="215250.A0A316YL96"/>
<evidence type="ECO:0000256" key="12">
    <source>
        <dbReference type="SAM" id="Phobius"/>
    </source>
</evidence>
<sequence length="1396" mass="150599">MSSVKAKDYSEQGPDGLANLTKQDEAEKQVLQAKLQASQEGGARVMQFDEDATPEQKAAEAKKKMNEIKGPKAEKPGGGTGMISDIGGKKVATTISAADVDRASKSEGQMGDGTGPKVGQATSTIPDYYQVGHTGVAKKMLNGQPGLTTGEEETLDHPETRLVSKYLADQWYGRFWWDGAVIVFAVLATYFGTRFGGGIATMFVIGAVCATYYNASMRRTRQRARDDISRELAKKHMMSENETAGWINQFLRRFWLIYEPVLSATIISTVDAILVQQCPAFLDSIRLTTFTLGTKAPQIDFVRTFPATEDDVVCMDWKISFTPNDTQDLTVRQAARKINPKICLTIRIGRGVVGAGIPILVEDISFTAHARIKMKLISTFPHVQTVDVSLMSPPQFDFVLKPVGGNTFGFDVMSVVPGLEGFVKGQVDANVGPMMYNPNAFTVNLEELLSGTPLDTACGVLQVTIWNARNLKGVKIGGGTPDPYIAVSVDDKETLAKTKYKHSTANPIFKSTHFVLLNNLNGMLTLNIMDWNEHRPDSKLGSAAWELKELDVEPEHDNLSTPVMLEGKERGNVNYSLSYYPVIKPEVGPDGQTQPLPETRSGVVRLTLHQAKDLDKRQALMGEINPKARITLNGNKVKDTATLKRTTSPIWEEHFEFLVTERRKAVIGVHIIDDHNQNDPGASYLSVKLDDLLHAKEKQQDWFPLAKSKEGKVRMSAEWKPVLMSGSMNGGSGYTPAIGAVKFWMHNAKDIKNVEAALGGKSDPYVTLKTRGQQVDGSTIYNNNLNPDFKGEILYAPVHSLKEKITVELMDYQNNTKDRPIGSCEINVVDLASEDSSNKKMPYASSGKQKHVEKLNLGRGIYKGEITFDCEFLPAVNLNGVEFAGAGNEAASKAGGGPDDGDDGGDPDGASIKEITSDSQADAKNGAASPTVAVTGNGDAKSTGAALSKAGHTKGKESMASINTVATAKTSDTKATKEKGEGGVNMTHEELMQTQSGILVFNILGGNVHKKNCRLEVAFDDGYWPSYTTEEARTAQCTWDEVGEAVIKELDWSRMWLKLRTGTDDQSVFAEFQGNTKDVMERCLDKVGELTLASDAGTGQSTVQLTCKYIPLDVHLEPVESVNNMGFLRVDLISAKNLRGADRGGKYSDPYATLMLNGERVFKSKVVKKTLNPTWDENLGECEVPSRVHADCHFEIFDWDQVGTPDKLGQAQIDLADLEPFQATEKVIPISGKGAAENGTITARFVFRPEFIATRGRKGTSLNLGRTFTQGVGGVGRLGAGAVGGVGKLGVGAVGGVGKGIGGVGKAGYGFVRGGRKVSANGGDATVTAAQEVPEVPGLPDGLQPAAVAPPGTAINNDAAMGMAANGSTFGDGASIAESSPSKRRSRIHNPFHRKH</sequence>
<dbReference type="Pfam" id="PF00168">
    <property type="entry name" value="C2"/>
    <property type="match status" value="4"/>
</dbReference>
<dbReference type="InterPro" id="IPR052455">
    <property type="entry name" value="Tricalbin_domain"/>
</dbReference>
<feature type="domain" description="C2" evidence="13">
    <location>
        <begin position="585"/>
        <end position="703"/>
    </location>
</feature>
<dbReference type="InterPro" id="IPR037765">
    <property type="entry name" value="C2B_Tricalbin"/>
</dbReference>
<feature type="domain" description="SMP-LTD" evidence="14">
    <location>
        <begin position="240"/>
        <end position="446"/>
    </location>
</feature>
<dbReference type="SUPFAM" id="SSF49562">
    <property type="entry name" value="C2 domain (Calcium/lipid-binding domain, CaLB)"/>
    <property type="match status" value="4"/>
</dbReference>
<feature type="domain" description="C2" evidence="13">
    <location>
        <begin position="1108"/>
        <end position="1228"/>
    </location>
</feature>
<feature type="compositionally biased region" description="Basic and acidic residues" evidence="11">
    <location>
        <begin position="1"/>
        <end position="10"/>
    </location>
</feature>
<reference evidence="15 16" key="1">
    <citation type="journal article" date="2018" name="Mol. Biol. Evol.">
        <title>Broad Genomic Sampling Reveals a Smut Pathogenic Ancestry of the Fungal Clade Ustilaginomycotina.</title>
        <authorList>
            <person name="Kijpornyongpan T."/>
            <person name="Mondo S.J."/>
            <person name="Barry K."/>
            <person name="Sandor L."/>
            <person name="Lee J."/>
            <person name="Lipzen A."/>
            <person name="Pangilinan J."/>
            <person name="LaButti K."/>
            <person name="Hainaut M."/>
            <person name="Henrissat B."/>
            <person name="Grigoriev I.V."/>
            <person name="Spatafora J.W."/>
            <person name="Aime M.C."/>
        </authorList>
    </citation>
    <scope>NUCLEOTIDE SEQUENCE [LARGE SCALE GENOMIC DNA]</scope>
    <source>
        <strain evidence="15 16">MCA 4198</strain>
    </source>
</reference>
<dbReference type="InParanoid" id="A0A316YL96"/>
<keyword evidence="2" id="KW-0813">Transport</keyword>
<dbReference type="RefSeq" id="XP_025376626.1">
    <property type="nucleotide sequence ID" value="XM_025519296.1"/>
</dbReference>
<keyword evidence="16" id="KW-1185">Reference proteome</keyword>
<dbReference type="OrthoDB" id="1029639at2759"/>
<evidence type="ECO:0000256" key="9">
    <source>
        <dbReference type="ARBA" id="ARBA00023121"/>
    </source>
</evidence>